<feature type="transmembrane region" description="Helical" evidence="5">
    <location>
        <begin position="132"/>
        <end position="151"/>
    </location>
</feature>
<keyword evidence="2 5" id="KW-0812">Transmembrane</keyword>
<dbReference type="PANTHER" id="PTHR23507">
    <property type="entry name" value="ZGC:174356"/>
    <property type="match status" value="1"/>
</dbReference>
<feature type="transmembrane region" description="Helical" evidence="5">
    <location>
        <begin position="20"/>
        <end position="44"/>
    </location>
</feature>
<evidence type="ECO:0000256" key="2">
    <source>
        <dbReference type="ARBA" id="ARBA00022692"/>
    </source>
</evidence>
<comment type="subcellular location">
    <subcellularLocation>
        <location evidence="1">Membrane</location>
        <topology evidence="1">Multi-pass membrane protein</topology>
    </subcellularLocation>
</comment>
<keyword evidence="3 5" id="KW-1133">Transmembrane helix</keyword>
<dbReference type="Proteomes" id="UP000887565">
    <property type="component" value="Unplaced"/>
</dbReference>
<dbReference type="InterPro" id="IPR036259">
    <property type="entry name" value="MFS_trans_sf"/>
</dbReference>
<evidence type="ECO:0000313" key="6">
    <source>
        <dbReference type="Proteomes" id="UP000887565"/>
    </source>
</evidence>
<feature type="transmembrane region" description="Helical" evidence="5">
    <location>
        <begin position="64"/>
        <end position="82"/>
    </location>
</feature>
<dbReference type="WBParaSite" id="nRc.2.0.1.t28231-RA">
    <property type="protein sequence ID" value="nRc.2.0.1.t28231-RA"/>
    <property type="gene ID" value="nRc.2.0.1.g28231"/>
</dbReference>
<protein>
    <submittedName>
        <fullName evidence="7">Uncharacterized protein</fullName>
    </submittedName>
</protein>
<evidence type="ECO:0000313" key="7">
    <source>
        <dbReference type="WBParaSite" id="nRc.2.0.1.t28231-RA"/>
    </source>
</evidence>
<dbReference type="SUPFAM" id="SSF103473">
    <property type="entry name" value="MFS general substrate transporter"/>
    <property type="match status" value="1"/>
</dbReference>
<name>A0A915JQQ3_ROMCU</name>
<accession>A0A915JQQ3</accession>
<organism evidence="6 7">
    <name type="scientific">Romanomermis culicivorax</name>
    <name type="common">Nematode worm</name>
    <dbReference type="NCBI Taxonomy" id="13658"/>
    <lineage>
        <taxon>Eukaryota</taxon>
        <taxon>Metazoa</taxon>
        <taxon>Ecdysozoa</taxon>
        <taxon>Nematoda</taxon>
        <taxon>Enoplea</taxon>
        <taxon>Dorylaimia</taxon>
        <taxon>Mermithida</taxon>
        <taxon>Mermithoidea</taxon>
        <taxon>Mermithidae</taxon>
        <taxon>Romanomermis</taxon>
    </lineage>
</organism>
<dbReference type="GO" id="GO:0016020">
    <property type="term" value="C:membrane"/>
    <property type="evidence" value="ECO:0007669"/>
    <property type="project" value="UniProtKB-SubCell"/>
</dbReference>
<evidence type="ECO:0000256" key="4">
    <source>
        <dbReference type="ARBA" id="ARBA00023136"/>
    </source>
</evidence>
<keyword evidence="6" id="KW-1185">Reference proteome</keyword>
<evidence type="ECO:0000256" key="3">
    <source>
        <dbReference type="ARBA" id="ARBA00022989"/>
    </source>
</evidence>
<keyword evidence="4 5" id="KW-0472">Membrane</keyword>
<evidence type="ECO:0000256" key="5">
    <source>
        <dbReference type="SAM" id="Phobius"/>
    </source>
</evidence>
<dbReference type="PANTHER" id="PTHR23507:SF1">
    <property type="entry name" value="FI18259P1-RELATED"/>
    <property type="match status" value="1"/>
</dbReference>
<reference evidence="7" key="1">
    <citation type="submission" date="2022-11" db="UniProtKB">
        <authorList>
            <consortium name="WormBaseParasite"/>
        </authorList>
    </citation>
    <scope>IDENTIFICATION</scope>
</reference>
<dbReference type="AlphaFoldDB" id="A0A915JQQ3"/>
<feature type="transmembrane region" description="Helical" evidence="5">
    <location>
        <begin position="94"/>
        <end position="112"/>
    </location>
</feature>
<proteinExistence type="predicted"/>
<feature type="transmembrane region" description="Helical" evidence="5">
    <location>
        <begin position="163"/>
        <end position="180"/>
    </location>
</feature>
<evidence type="ECO:0000256" key="1">
    <source>
        <dbReference type="ARBA" id="ARBA00004141"/>
    </source>
</evidence>
<sequence length="185" mass="20585">MLSDLNYILQSHEEFWNVRYIIFADFTFGLFGGYPALLAGLFSYASTESYLTDDGSTLIGKRMAIMEGTMGVGSVVGFLLCLPLNKFLGYKSVFVAEFLLHLMASLYIIACIRQLQVAEKPDEDTPMLKNPYSGRGIFGIFSSYVGGAFTTTCRARPGHARRIIWLILLSFSVSHLVFSGEQMNT</sequence>
<dbReference type="GO" id="GO:0022857">
    <property type="term" value="F:transmembrane transporter activity"/>
    <property type="evidence" value="ECO:0007669"/>
    <property type="project" value="TreeGrafter"/>
</dbReference>
<dbReference type="Gene3D" id="1.20.1250.20">
    <property type="entry name" value="MFS general substrate transporter like domains"/>
    <property type="match status" value="1"/>
</dbReference>